<dbReference type="Pfam" id="PF10065">
    <property type="entry name" value="DUF2303"/>
    <property type="match status" value="1"/>
</dbReference>
<name>A0A1G7JEI1_9GAMM</name>
<dbReference type="RefSeq" id="WP_092365617.1">
    <property type="nucleotide sequence ID" value="NZ_FNBM01000002.1"/>
</dbReference>
<dbReference type="Proteomes" id="UP000243378">
    <property type="component" value="Unassembled WGS sequence"/>
</dbReference>
<evidence type="ECO:0000313" key="1">
    <source>
        <dbReference type="EMBL" id="SDF23326.1"/>
    </source>
</evidence>
<dbReference type="InterPro" id="IPR019276">
    <property type="entry name" value="DUF2303"/>
</dbReference>
<reference evidence="1 2" key="1">
    <citation type="submission" date="2016-10" db="EMBL/GenBank/DDBJ databases">
        <authorList>
            <person name="de Groot N.N."/>
        </authorList>
    </citation>
    <scope>NUCLEOTIDE SEQUENCE [LARGE SCALE GENOMIC DNA]</scope>
    <source>
        <strain evidence="1 2">LMG 25475</strain>
    </source>
</reference>
<proteinExistence type="predicted"/>
<organism evidence="1 2">
    <name type="scientific">Phytopseudomonas seleniipraecipitans</name>
    <dbReference type="NCBI Taxonomy" id="640205"/>
    <lineage>
        <taxon>Bacteria</taxon>
        <taxon>Pseudomonadati</taxon>
        <taxon>Pseudomonadota</taxon>
        <taxon>Gammaproteobacteria</taxon>
        <taxon>Pseudomonadales</taxon>
        <taxon>Pseudomonadaceae</taxon>
        <taxon>Phytopseudomonas</taxon>
    </lineage>
</organism>
<evidence type="ECO:0000313" key="2">
    <source>
        <dbReference type="Proteomes" id="UP000243378"/>
    </source>
</evidence>
<protein>
    <submittedName>
        <fullName evidence="1">Uncharacterized conserved protein YfdQ, DUF2303 family</fullName>
    </submittedName>
</protein>
<accession>A0A1G7JEI1</accession>
<dbReference type="EMBL" id="FNBM01000002">
    <property type="protein sequence ID" value="SDF23326.1"/>
    <property type="molecule type" value="Genomic_DNA"/>
</dbReference>
<sequence length="276" mass="29950">MFSKETLQHIEAQALAAANARIELAGGAQLAVLPEAVRLQTLEAHEATRYRFRGALSTHSIRDFSNYVTKHLDDADAIAPAGFVNQDSMSAEVVFNLGTPDLAGHADDTASITLKRTAAFKAVEAIVGKRLSQKELAEWLEDWARNLEASAGDARLNIVQAIAGIRHMTIKATSQRDSSVGDVSERRSAMDEIEAKSQETLPTSFSFTTVPYEGLQPTLISLRLSVITGENAPVLKLRWVGEEAQREEFADEFKNVLSSEIGGLVPLTIGTFALGK</sequence>
<gene>
    <name evidence="1" type="ORF">SAMN05216381_1093</name>
</gene>
<dbReference type="AlphaFoldDB" id="A0A1G7JEI1"/>
<dbReference type="OrthoDB" id="5731347at2"/>
<dbReference type="STRING" id="640205.SAMN05216381_1093"/>